<evidence type="ECO:0000313" key="2">
    <source>
        <dbReference type="WBParaSite" id="PS1159_v2.g5239.t1"/>
    </source>
</evidence>
<protein>
    <submittedName>
        <fullName evidence="2">Uncharacterized protein</fullName>
    </submittedName>
</protein>
<name>A0AC35GI75_9BILA</name>
<proteinExistence type="predicted"/>
<reference evidence="2" key="1">
    <citation type="submission" date="2022-11" db="UniProtKB">
        <authorList>
            <consortium name="WormBaseParasite"/>
        </authorList>
    </citation>
    <scope>IDENTIFICATION</scope>
</reference>
<organism evidence="1 2">
    <name type="scientific">Panagrolaimus sp. PS1159</name>
    <dbReference type="NCBI Taxonomy" id="55785"/>
    <lineage>
        <taxon>Eukaryota</taxon>
        <taxon>Metazoa</taxon>
        <taxon>Ecdysozoa</taxon>
        <taxon>Nematoda</taxon>
        <taxon>Chromadorea</taxon>
        <taxon>Rhabditida</taxon>
        <taxon>Tylenchina</taxon>
        <taxon>Panagrolaimomorpha</taxon>
        <taxon>Panagrolaimoidea</taxon>
        <taxon>Panagrolaimidae</taxon>
        <taxon>Panagrolaimus</taxon>
    </lineage>
</organism>
<dbReference type="WBParaSite" id="PS1159_v2.g5239.t1">
    <property type="protein sequence ID" value="PS1159_v2.g5239.t1"/>
    <property type="gene ID" value="PS1159_v2.g5239"/>
</dbReference>
<dbReference type="Proteomes" id="UP000887580">
    <property type="component" value="Unplaced"/>
</dbReference>
<accession>A0AC35GI75</accession>
<evidence type="ECO:0000313" key="1">
    <source>
        <dbReference type="Proteomes" id="UP000887580"/>
    </source>
</evidence>
<sequence>MLVYQIVLFVVFCIPLVLVGAAIEEDAFPVDRTHLKAALVNPSDANTYNYASSLVTPVFENGQEIDFLLYLDMTSPKVSEGTKTVCICMHTSEYGGNVKEKYCSKHSRICFVDANKCYGKNQAKKKCGYDEVTFPQTDGRLFRKYHIKVNGNKAKVLHESDGDVELDIRLVSYQNQRKLPELDIGLVAFYDDTNTQHDCT</sequence>